<protein>
    <submittedName>
        <fullName evidence="3">GST-like protein</fullName>
    </submittedName>
</protein>
<gene>
    <name evidence="3" type="ORF">SAMN05216178_3702</name>
</gene>
<dbReference type="RefSeq" id="WP_092315848.1">
    <property type="nucleotide sequence ID" value="NZ_FNTJ01000001.1"/>
</dbReference>
<dbReference type="Proteomes" id="UP000198982">
    <property type="component" value="Unassembled WGS sequence"/>
</dbReference>
<dbReference type="PROSITE" id="PS50405">
    <property type="entry name" value="GST_CTER"/>
    <property type="match status" value="1"/>
</dbReference>
<dbReference type="PANTHER" id="PTHR44051:SF8">
    <property type="entry name" value="GLUTATHIONE S-TRANSFERASE GSTA"/>
    <property type="match status" value="1"/>
</dbReference>
<sequence length="216" mass="23713">MYHLYGSLGTGSAIVEIALKYCQLTYRSIEAAPWHDSSGREALARLNPLLQIPTLQLPDGSILTESAAILIHLGLEFPDSGLLPESPSARAQVIRGLVYIAANCYSAIGILDYPERWISDPDEPLKARVRAAAAERLYRSWGLFAEQFAPQPFLCGAAPGALDIQAAVVSRWSGAREHLRDSHPDFLALLQRIDDEPRIAAVLVRHWPPTSHGGER</sequence>
<dbReference type="CDD" id="cd03057">
    <property type="entry name" value="GST_N_Beta"/>
    <property type="match status" value="1"/>
</dbReference>
<evidence type="ECO:0000313" key="4">
    <source>
        <dbReference type="Proteomes" id="UP000198982"/>
    </source>
</evidence>
<feature type="domain" description="GST N-terminal" evidence="1">
    <location>
        <begin position="1"/>
        <end position="81"/>
    </location>
</feature>
<dbReference type="InterPro" id="IPR004045">
    <property type="entry name" value="Glutathione_S-Trfase_N"/>
</dbReference>
<dbReference type="Gene3D" id="3.40.30.10">
    <property type="entry name" value="Glutaredoxin"/>
    <property type="match status" value="1"/>
</dbReference>
<proteinExistence type="predicted"/>
<dbReference type="InterPro" id="IPR036282">
    <property type="entry name" value="Glutathione-S-Trfase_C_sf"/>
</dbReference>
<evidence type="ECO:0000313" key="3">
    <source>
        <dbReference type="EMBL" id="SEC16975.1"/>
    </source>
</evidence>
<dbReference type="SUPFAM" id="SSF52833">
    <property type="entry name" value="Thioredoxin-like"/>
    <property type="match status" value="1"/>
</dbReference>
<feature type="domain" description="GST C-terminal" evidence="2">
    <location>
        <begin position="86"/>
        <end position="210"/>
    </location>
</feature>
<reference evidence="4" key="1">
    <citation type="submission" date="2016-10" db="EMBL/GenBank/DDBJ databases">
        <authorList>
            <person name="Varghese N."/>
            <person name="Submissions S."/>
        </authorList>
    </citation>
    <scope>NUCLEOTIDE SEQUENCE [LARGE SCALE GENOMIC DNA]</scope>
    <source>
        <strain evidence="4">DSM 9751</strain>
    </source>
</reference>
<dbReference type="PROSITE" id="PS50404">
    <property type="entry name" value="GST_NTER"/>
    <property type="match status" value="1"/>
</dbReference>
<evidence type="ECO:0000259" key="1">
    <source>
        <dbReference type="PROSITE" id="PS50404"/>
    </source>
</evidence>
<organism evidence="3 4">
    <name type="scientific">Pseudomonas saponiphila</name>
    <dbReference type="NCBI Taxonomy" id="556534"/>
    <lineage>
        <taxon>Bacteria</taxon>
        <taxon>Pseudomonadati</taxon>
        <taxon>Pseudomonadota</taxon>
        <taxon>Gammaproteobacteria</taxon>
        <taxon>Pseudomonadales</taxon>
        <taxon>Pseudomonadaceae</taxon>
        <taxon>Pseudomonas</taxon>
    </lineage>
</organism>
<dbReference type="EMBL" id="FNTJ01000001">
    <property type="protein sequence ID" value="SEC16975.1"/>
    <property type="molecule type" value="Genomic_DNA"/>
</dbReference>
<dbReference type="InterPro" id="IPR010987">
    <property type="entry name" value="Glutathione-S-Trfase_C-like"/>
</dbReference>
<dbReference type="Gene3D" id="1.20.1050.10">
    <property type="match status" value="1"/>
</dbReference>
<dbReference type="CDD" id="cd03188">
    <property type="entry name" value="GST_C_Beta"/>
    <property type="match status" value="1"/>
</dbReference>
<dbReference type="AlphaFoldDB" id="A0A1H4QBF7"/>
<dbReference type="PANTHER" id="PTHR44051">
    <property type="entry name" value="GLUTATHIONE S-TRANSFERASE-RELATED"/>
    <property type="match status" value="1"/>
</dbReference>
<evidence type="ECO:0000259" key="2">
    <source>
        <dbReference type="PROSITE" id="PS50405"/>
    </source>
</evidence>
<keyword evidence="4" id="KW-1185">Reference proteome</keyword>
<accession>A0A1H4QBF7</accession>
<name>A0A1H4QBF7_9PSED</name>
<dbReference type="InterPro" id="IPR036249">
    <property type="entry name" value="Thioredoxin-like_sf"/>
</dbReference>
<dbReference type="Pfam" id="PF13409">
    <property type="entry name" value="GST_N_2"/>
    <property type="match status" value="1"/>
</dbReference>
<dbReference type="SUPFAM" id="SSF47616">
    <property type="entry name" value="GST C-terminal domain-like"/>
    <property type="match status" value="1"/>
</dbReference>